<feature type="chain" id="PRO_5024431096" description="Lipocalin-like domain-containing protein" evidence="1">
    <location>
        <begin position="24"/>
        <end position="114"/>
    </location>
</feature>
<evidence type="ECO:0000256" key="1">
    <source>
        <dbReference type="SAM" id="SignalP"/>
    </source>
</evidence>
<dbReference type="AlphaFoldDB" id="A0A5S3ZAD0"/>
<evidence type="ECO:0000313" key="2">
    <source>
        <dbReference type="EMBL" id="TMP88557.1"/>
    </source>
</evidence>
<dbReference type="EMBL" id="PNCG01000002">
    <property type="protein sequence ID" value="TMP88557.1"/>
    <property type="molecule type" value="Genomic_DNA"/>
</dbReference>
<name>A0A5S3ZAD0_9GAMM</name>
<protein>
    <recommendedName>
        <fullName evidence="4">Lipocalin-like domain-containing protein</fullName>
    </recommendedName>
</protein>
<organism evidence="2 3">
    <name type="scientific">Pseudoalteromonas ruthenica</name>
    <dbReference type="NCBI Taxonomy" id="151081"/>
    <lineage>
        <taxon>Bacteria</taxon>
        <taxon>Pseudomonadati</taxon>
        <taxon>Pseudomonadota</taxon>
        <taxon>Gammaproteobacteria</taxon>
        <taxon>Alteromonadales</taxon>
        <taxon>Pseudoalteromonadaceae</taxon>
        <taxon>Pseudoalteromonas</taxon>
    </lineage>
</organism>
<feature type="signal peptide" evidence="1">
    <location>
        <begin position="1"/>
        <end position="23"/>
    </location>
</feature>
<accession>A0A5S3ZAD0</accession>
<sequence>MRLVLLALAFILLLCSCAEPVPAQKRDYVGHWQSPSMSLLILEDGTVAYKRYKNGGSTSVEGPLQSFEGDNFSVGIGFFSTTFIVNEPPNNNDGQWTMVVDNERLIKQPSDYSH</sequence>
<reference evidence="3" key="2">
    <citation type="submission" date="2019-06" db="EMBL/GenBank/DDBJ databases">
        <title>Co-occurence of chitin degradation, pigmentation and bioactivity in marine Pseudoalteromonas.</title>
        <authorList>
            <person name="Sonnenschein E.C."/>
            <person name="Bech P.K."/>
        </authorList>
    </citation>
    <scope>NUCLEOTIDE SEQUENCE [LARGE SCALE GENOMIC DNA]</scope>
    <source>
        <strain evidence="3">S2897</strain>
    </source>
</reference>
<comment type="caution">
    <text evidence="2">The sequence shown here is derived from an EMBL/GenBank/DDBJ whole genome shotgun (WGS) entry which is preliminary data.</text>
</comment>
<dbReference type="STRING" id="151081.TW72_08590"/>
<dbReference type="Proteomes" id="UP000305874">
    <property type="component" value="Unassembled WGS sequence"/>
</dbReference>
<dbReference type="PROSITE" id="PS51257">
    <property type="entry name" value="PROKAR_LIPOPROTEIN"/>
    <property type="match status" value="1"/>
</dbReference>
<keyword evidence="1" id="KW-0732">Signal</keyword>
<evidence type="ECO:0008006" key="4">
    <source>
        <dbReference type="Google" id="ProtNLM"/>
    </source>
</evidence>
<gene>
    <name evidence="2" type="ORF">CWC05_03750</name>
</gene>
<reference evidence="2 3" key="1">
    <citation type="submission" date="2017-12" db="EMBL/GenBank/DDBJ databases">
        <authorList>
            <person name="Paulsen S."/>
            <person name="Gram L.K."/>
        </authorList>
    </citation>
    <scope>NUCLEOTIDE SEQUENCE [LARGE SCALE GENOMIC DNA]</scope>
    <source>
        <strain evidence="2 3">S2897</strain>
    </source>
</reference>
<evidence type="ECO:0000313" key="3">
    <source>
        <dbReference type="Proteomes" id="UP000305874"/>
    </source>
</evidence>
<dbReference type="RefSeq" id="WP_138547426.1">
    <property type="nucleotide sequence ID" value="NZ_PNCG01000002.1"/>
</dbReference>
<proteinExistence type="predicted"/>